<dbReference type="PANTHER" id="PTHR37178">
    <property type="entry name" value="PLANT/PROTEIN"/>
    <property type="match status" value="1"/>
</dbReference>
<feature type="region of interest" description="Disordered" evidence="1">
    <location>
        <begin position="45"/>
        <end position="70"/>
    </location>
</feature>
<accession>A0A811MSI1</accession>
<evidence type="ECO:0000313" key="3">
    <source>
        <dbReference type="Proteomes" id="UP000604825"/>
    </source>
</evidence>
<dbReference type="AlphaFoldDB" id="A0A811MSI1"/>
<dbReference type="OrthoDB" id="566751at2759"/>
<dbReference type="PANTHER" id="PTHR37178:SF1">
    <property type="entry name" value="PLANT_PROTEIN"/>
    <property type="match status" value="1"/>
</dbReference>
<reference evidence="2" key="1">
    <citation type="submission" date="2020-10" db="EMBL/GenBank/DDBJ databases">
        <authorList>
            <person name="Han B."/>
            <person name="Lu T."/>
            <person name="Zhao Q."/>
            <person name="Huang X."/>
            <person name="Zhao Y."/>
        </authorList>
    </citation>
    <scope>NUCLEOTIDE SEQUENCE</scope>
</reference>
<dbReference type="Proteomes" id="UP000604825">
    <property type="component" value="Unassembled WGS sequence"/>
</dbReference>
<keyword evidence="3" id="KW-1185">Reference proteome</keyword>
<comment type="caution">
    <text evidence="2">The sequence shown here is derived from an EMBL/GenBank/DDBJ whole genome shotgun (WGS) entry which is preliminary data.</text>
</comment>
<dbReference type="EMBL" id="CAJGYO010000002">
    <property type="protein sequence ID" value="CAD6209753.1"/>
    <property type="molecule type" value="Genomic_DNA"/>
</dbReference>
<protein>
    <submittedName>
        <fullName evidence="2">Uncharacterized protein</fullName>
    </submittedName>
</protein>
<feature type="region of interest" description="Disordered" evidence="1">
    <location>
        <begin position="1"/>
        <end position="20"/>
    </location>
</feature>
<sequence>MAASSPSLPPPPPAAAAASTTLAGNLTASSLLSIPRPRLRLAAAHRRAVVAAAASPRPRPPPPSEGDGDAQEVERAMGMDGGIPGTSDEFLRRVSSRAYGMRRHLMESLDSLAYDVLETNPWREDSKPVYVLARSDNHLWTMKTRRSRNEVERELGKLFSKGGGSGVGTKSKSLAPSLTWLLKISEREYCLLNRFHPLLQIFEDEDDAVKYCDLLQGGGQGCEGIAEIEASSVFNMCHNMKALAVLFRRGRTPPLPQSLERDLRARKRSPLED</sequence>
<evidence type="ECO:0000256" key="1">
    <source>
        <dbReference type="SAM" id="MobiDB-lite"/>
    </source>
</evidence>
<proteinExistence type="predicted"/>
<organism evidence="2 3">
    <name type="scientific">Miscanthus lutarioriparius</name>
    <dbReference type="NCBI Taxonomy" id="422564"/>
    <lineage>
        <taxon>Eukaryota</taxon>
        <taxon>Viridiplantae</taxon>
        <taxon>Streptophyta</taxon>
        <taxon>Embryophyta</taxon>
        <taxon>Tracheophyta</taxon>
        <taxon>Spermatophyta</taxon>
        <taxon>Magnoliopsida</taxon>
        <taxon>Liliopsida</taxon>
        <taxon>Poales</taxon>
        <taxon>Poaceae</taxon>
        <taxon>PACMAD clade</taxon>
        <taxon>Panicoideae</taxon>
        <taxon>Andropogonodae</taxon>
        <taxon>Andropogoneae</taxon>
        <taxon>Saccharinae</taxon>
        <taxon>Miscanthus</taxon>
    </lineage>
</organism>
<gene>
    <name evidence="2" type="ORF">NCGR_LOCUS5930</name>
</gene>
<name>A0A811MSI1_9POAL</name>
<evidence type="ECO:0000313" key="2">
    <source>
        <dbReference type="EMBL" id="CAD6209753.1"/>
    </source>
</evidence>